<feature type="compositionally biased region" description="Polar residues" evidence="1">
    <location>
        <begin position="1"/>
        <end position="44"/>
    </location>
</feature>
<reference evidence="3" key="1">
    <citation type="submission" date="2016-05" db="EMBL/GenBank/DDBJ databases">
        <title>Comparative genomics of biotechnologically important yeasts.</title>
        <authorList>
            <consortium name="DOE Joint Genome Institute"/>
            <person name="Riley R."/>
            <person name="Haridas S."/>
            <person name="Wolfe K.H."/>
            <person name="Lopes M.R."/>
            <person name="Hittinger C.T."/>
            <person name="Goker M."/>
            <person name="Salamov A."/>
            <person name="Wisecaver J."/>
            <person name="Long T.M."/>
            <person name="Aerts A.L."/>
            <person name="Barry K."/>
            <person name="Choi C."/>
            <person name="Clum A."/>
            <person name="Coughlan A.Y."/>
            <person name="Deshpande S."/>
            <person name="Douglass A.P."/>
            <person name="Hanson S.J."/>
            <person name="Klenk H.-P."/>
            <person name="Labutti K."/>
            <person name="Lapidus A."/>
            <person name="Lindquist E."/>
            <person name="Lipzen A."/>
            <person name="Meier-Kolthoff J.P."/>
            <person name="Ohm R.A."/>
            <person name="Otillar R.P."/>
            <person name="Pangilinan J."/>
            <person name="Peng Y."/>
            <person name="Rokas A."/>
            <person name="Rosa C.A."/>
            <person name="Scheuner C."/>
            <person name="Sibirny A.A."/>
            <person name="Slot J.C."/>
            <person name="Stielow J.B."/>
            <person name="Sun H."/>
            <person name="Kurtzman C.P."/>
            <person name="Blackwell M."/>
            <person name="Grigoriev I.V."/>
            <person name="Jeffries T.W."/>
        </authorList>
    </citation>
    <scope>NUCLEOTIDE SEQUENCE [LARGE SCALE GENOMIC DNA]</scope>
    <source>
        <strain evidence="3">DSM 1968</strain>
    </source>
</reference>
<organism evidence="2 3">
    <name type="scientific">Ascoidea rubescens DSM 1968</name>
    <dbReference type="NCBI Taxonomy" id="1344418"/>
    <lineage>
        <taxon>Eukaryota</taxon>
        <taxon>Fungi</taxon>
        <taxon>Dikarya</taxon>
        <taxon>Ascomycota</taxon>
        <taxon>Saccharomycotina</taxon>
        <taxon>Saccharomycetes</taxon>
        <taxon>Ascoideaceae</taxon>
        <taxon>Ascoidea</taxon>
    </lineage>
</organism>
<name>A0A1D2VCN7_9ASCO</name>
<protein>
    <submittedName>
        <fullName evidence="2">Uncharacterized protein</fullName>
    </submittedName>
</protein>
<gene>
    <name evidence="2" type="ORF">ASCRUDRAFT_77339</name>
</gene>
<dbReference type="GeneID" id="30967453"/>
<dbReference type="EMBL" id="KV454487">
    <property type="protein sequence ID" value="ODV59270.1"/>
    <property type="molecule type" value="Genomic_DNA"/>
</dbReference>
<dbReference type="AlphaFoldDB" id="A0A1D2VCN7"/>
<keyword evidence="3" id="KW-1185">Reference proteome</keyword>
<evidence type="ECO:0000313" key="3">
    <source>
        <dbReference type="Proteomes" id="UP000095038"/>
    </source>
</evidence>
<evidence type="ECO:0000313" key="2">
    <source>
        <dbReference type="EMBL" id="ODV59270.1"/>
    </source>
</evidence>
<evidence type="ECO:0000256" key="1">
    <source>
        <dbReference type="SAM" id="MobiDB-lite"/>
    </source>
</evidence>
<proteinExistence type="predicted"/>
<sequence length="93" mass="10320">MEKSNFNSAIKSNLNPNQKQIPISLSRRPSTSNSKPTNISSNGSYLRFRQLNSSSSTSSTSNVTVNRTSDSNTKRSMKITENGKNLKRPSVRK</sequence>
<dbReference type="InParanoid" id="A0A1D2VCN7"/>
<feature type="region of interest" description="Disordered" evidence="1">
    <location>
        <begin position="1"/>
        <end position="93"/>
    </location>
</feature>
<accession>A0A1D2VCN7</accession>
<feature type="compositionally biased region" description="Low complexity" evidence="1">
    <location>
        <begin position="52"/>
        <end position="71"/>
    </location>
</feature>
<dbReference type="Proteomes" id="UP000095038">
    <property type="component" value="Unassembled WGS sequence"/>
</dbReference>
<dbReference type="RefSeq" id="XP_020045577.1">
    <property type="nucleotide sequence ID" value="XM_020193817.1"/>
</dbReference>